<protein>
    <submittedName>
        <fullName evidence="1">Uncharacterized protein</fullName>
    </submittedName>
</protein>
<accession>A0A4Q9PLE2</accession>
<evidence type="ECO:0000313" key="2">
    <source>
        <dbReference type="Proteomes" id="UP000292082"/>
    </source>
</evidence>
<gene>
    <name evidence="1" type="ORF">BD310DRAFT_718908</name>
</gene>
<name>A0A4Q9PLE2_9APHY</name>
<dbReference type="AlphaFoldDB" id="A0A4Q9PLE2"/>
<reference evidence="1 2" key="1">
    <citation type="submission" date="2019-01" db="EMBL/GenBank/DDBJ databases">
        <title>Draft genome sequences of three monokaryotic isolates of the white-rot basidiomycete fungus Dichomitus squalens.</title>
        <authorList>
            <consortium name="DOE Joint Genome Institute"/>
            <person name="Lopez S.C."/>
            <person name="Andreopoulos B."/>
            <person name="Pangilinan J."/>
            <person name="Lipzen A."/>
            <person name="Riley R."/>
            <person name="Ahrendt S."/>
            <person name="Ng V."/>
            <person name="Barry K."/>
            <person name="Daum C."/>
            <person name="Grigoriev I.V."/>
            <person name="Hilden K.S."/>
            <person name="Makela M.R."/>
            <person name="de Vries R.P."/>
        </authorList>
    </citation>
    <scope>NUCLEOTIDE SEQUENCE [LARGE SCALE GENOMIC DNA]</scope>
    <source>
        <strain evidence="1 2">CBS 464.89</strain>
    </source>
</reference>
<organism evidence="1 2">
    <name type="scientific">Dichomitus squalens</name>
    <dbReference type="NCBI Taxonomy" id="114155"/>
    <lineage>
        <taxon>Eukaryota</taxon>
        <taxon>Fungi</taxon>
        <taxon>Dikarya</taxon>
        <taxon>Basidiomycota</taxon>
        <taxon>Agaricomycotina</taxon>
        <taxon>Agaricomycetes</taxon>
        <taxon>Polyporales</taxon>
        <taxon>Polyporaceae</taxon>
        <taxon>Dichomitus</taxon>
    </lineage>
</organism>
<dbReference type="EMBL" id="ML145177">
    <property type="protein sequence ID" value="TBU55007.1"/>
    <property type="molecule type" value="Genomic_DNA"/>
</dbReference>
<dbReference type="Proteomes" id="UP000292082">
    <property type="component" value="Unassembled WGS sequence"/>
</dbReference>
<evidence type="ECO:0000313" key="1">
    <source>
        <dbReference type="EMBL" id="TBU55007.1"/>
    </source>
</evidence>
<keyword evidence="2" id="KW-1185">Reference proteome</keyword>
<proteinExistence type="predicted"/>
<sequence>MKQGNMSAVEAAWGLRSSSEAAMSSWMRSSLAPPVDYRDAVWVGPSRMSTQWDAASVEGDGSLIGRGLSDRSRVLDLVSVRHCFMRTWGTTTLERQPDFVRINVGGRRELSSWLRGLPGRRDRGPSLDRSIRWTARSCRFVVVALERVTAVERVT</sequence>